<accession>A0A022PMZ4</accession>
<dbReference type="PANTHER" id="PTHR40891:SF1">
    <property type="entry name" value="DUF295 DOMAIN-CONTAINING PROTEIN"/>
    <property type="match status" value="1"/>
</dbReference>
<feature type="domain" description="KIB1-4 beta-propeller" evidence="2">
    <location>
        <begin position="22"/>
        <end position="340"/>
    </location>
</feature>
<evidence type="ECO:0000256" key="1">
    <source>
        <dbReference type="SAM" id="MobiDB-lite"/>
    </source>
</evidence>
<dbReference type="Proteomes" id="UP000030748">
    <property type="component" value="Unassembled WGS sequence"/>
</dbReference>
<gene>
    <name evidence="3" type="ORF">MIMGU_mgv1a019116mg</name>
</gene>
<feature type="region of interest" description="Disordered" evidence="1">
    <location>
        <begin position="171"/>
        <end position="235"/>
    </location>
</feature>
<dbReference type="STRING" id="4155.A0A022PMZ4"/>
<dbReference type="EMBL" id="KI632373">
    <property type="protein sequence ID" value="EYU17452.1"/>
    <property type="molecule type" value="Genomic_DNA"/>
</dbReference>
<evidence type="ECO:0000313" key="4">
    <source>
        <dbReference type="Proteomes" id="UP000030748"/>
    </source>
</evidence>
<keyword evidence="4" id="KW-1185">Reference proteome</keyword>
<proteinExistence type="predicted"/>
<dbReference type="AlphaFoldDB" id="A0A022PMZ4"/>
<evidence type="ECO:0000259" key="2">
    <source>
        <dbReference type="Pfam" id="PF03478"/>
    </source>
</evidence>
<dbReference type="PANTHER" id="PTHR40891">
    <property type="entry name" value="DUF295 DOMAIN-CONTAINING PROTEIN"/>
    <property type="match status" value="1"/>
</dbReference>
<protein>
    <recommendedName>
        <fullName evidence="2">KIB1-4 beta-propeller domain-containing protein</fullName>
    </recommendedName>
</protein>
<name>A0A022PMZ4_ERYGU</name>
<reference evidence="3 4" key="1">
    <citation type="journal article" date="2013" name="Proc. Natl. Acad. Sci. U.S.A.">
        <title>Fine-scale variation in meiotic recombination in Mimulus inferred from population shotgun sequencing.</title>
        <authorList>
            <person name="Hellsten U."/>
            <person name="Wright K.M."/>
            <person name="Jenkins J."/>
            <person name="Shu S."/>
            <person name="Yuan Y."/>
            <person name="Wessler S.R."/>
            <person name="Schmutz J."/>
            <person name="Willis J.H."/>
            <person name="Rokhsar D.S."/>
        </authorList>
    </citation>
    <scope>NUCLEOTIDE SEQUENCE [LARGE SCALE GENOMIC DNA]</scope>
    <source>
        <strain evidence="4">cv. DUN x IM62</strain>
    </source>
</reference>
<sequence length="382" mass="43517">MAYEAPSLFMSHGDSKEKQLIYDLLENDVRVLNLPILQGMRILASSYGWLVLSNPMTNECCLLNPISMEIVNLPYLPISCVYTICILSKPPTDPDCHILFNSANYLEQSFCRIGDEEFCHVKEIDEDGENFRLLRAVGSFNGTIYGIIDPDDVMVTIHFVGKTLEFRPIMTVDGGVDGDEDEDEVDDDKDEVDADEDDDDEDDADENDDDEDDADENDDDEDDDEDEVDDEDDERWCIPELSCQVSRPYEYMWLIESPQSACSGEVELLLVKKTYLCNYIDDGLDFKVFKIDTDEMTCVELDDIGQRTIFLSHHGSGFCCLSSTKIKSNSIYYTDRYGRYLYIYELEDSTTTSLLPSDLADCDSVISWVEPEVVFSQIIQEL</sequence>
<dbReference type="InterPro" id="IPR005174">
    <property type="entry name" value="KIB1-4_b-propeller"/>
</dbReference>
<organism evidence="3 4">
    <name type="scientific">Erythranthe guttata</name>
    <name type="common">Yellow monkey flower</name>
    <name type="synonym">Mimulus guttatus</name>
    <dbReference type="NCBI Taxonomy" id="4155"/>
    <lineage>
        <taxon>Eukaryota</taxon>
        <taxon>Viridiplantae</taxon>
        <taxon>Streptophyta</taxon>
        <taxon>Embryophyta</taxon>
        <taxon>Tracheophyta</taxon>
        <taxon>Spermatophyta</taxon>
        <taxon>Magnoliopsida</taxon>
        <taxon>eudicotyledons</taxon>
        <taxon>Gunneridae</taxon>
        <taxon>Pentapetalae</taxon>
        <taxon>asterids</taxon>
        <taxon>lamiids</taxon>
        <taxon>Lamiales</taxon>
        <taxon>Phrymaceae</taxon>
        <taxon>Erythranthe</taxon>
    </lineage>
</organism>
<dbReference type="Pfam" id="PF03478">
    <property type="entry name" value="Beta-prop_KIB1-4"/>
    <property type="match status" value="1"/>
</dbReference>
<evidence type="ECO:0000313" key="3">
    <source>
        <dbReference type="EMBL" id="EYU17452.1"/>
    </source>
</evidence>
<feature type="compositionally biased region" description="Acidic residues" evidence="1">
    <location>
        <begin position="176"/>
        <end position="234"/>
    </location>
</feature>